<dbReference type="Gene3D" id="3.40.50.300">
    <property type="entry name" value="P-loop containing nucleotide triphosphate hydrolases"/>
    <property type="match status" value="2"/>
</dbReference>
<dbReference type="Pfam" id="PF16203">
    <property type="entry name" value="ERCC3_RAD25_C"/>
    <property type="match status" value="1"/>
</dbReference>
<evidence type="ECO:0000256" key="5">
    <source>
        <dbReference type="ARBA" id="ARBA00022840"/>
    </source>
</evidence>
<dbReference type="AlphaFoldDB" id="A0A151AIA4"/>
<proteinExistence type="inferred from homology"/>
<dbReference type="SMART" id="SM00487">
    <property type="entry name" value="DEXDc"/>
    <property type="match status" value="1"/>
</dbReference>
<dbReference type="InterPro" id="IPR006935">
    <property type="entry name" value="Helicase/UvrB_N"/>
</dbReference>
<evidence type="ECO:0000259" key="10">
    <source>
        <dbReference type="PROSITE" id="PS51192"/>
    </source>
</evidence>
<dbReference type="Pfam" id="PF04851">
    <property type="entry name" value="ResIII"/>
    <property type="match status" value="1"/>
</dbReference>
<feature type="domain" description="Helicase ATP-binding" evidence="10">
    <location>
        <begin position="99"/>
        <end position="243"/>
    </location>
</feature>
<dbReference type="PROSITE" id="PS51192">
    <property type="entry name" value="HELICASE_ATP_BIND_1"/>
    <property type="match status" value="1"/>
</dbReference>
<evidence type="ECO:0000313" key="12">
    <source>
        <dbReference type="EMBL" id="KYH27398.1"/>
    </source>
</evidence>
<organism evidence="12 13">
    <name type="scientific">Halalkalicoccus paucihalophilus</name>
    <dbReference type="NCBI Taxonomy" id="1008153"/>
    <lineage>
        <taxon>Archaea</taxon>
        <taxon>Methanobacteriati</taxon>
        <taxon>Methanobacteriota</taxon>
        <taxon>Stenosarchaea group</taxon>
        <taxon>Halobacteria</taxon>
        <taxon>Halobacteriales</taxon>
        <taxon>Halococcaceae</taxon>
        <taxon>Halalkalicoccus</taxon>
    </lineage>
</organism>
<dbReference type="Pfam" id="PF18458">
    <property type="entry name" value="XPB_DRD"/>
    <property type="match status" value="1"/>
</dbReference>
<dbReference type="OrthoDB" id="11644at2157"/>
<evidence type="ECO:0000256" key="8">
    <source>
        <dbReference type="ARBA" id="ARBA00034808"/>
    </source>
</evidence>
<reference evidence="12 13" key="1">
    <citation type="submission" date="2016-02" db="EMBL/GenBank/DDBJ databases">
        <title>Genome sequence of Halalkalicoccus paucihalophilus DSM 24557.</title>
        <authorList>
            <person name="Poehlein A."/>
            <person name="Daniel R."/>
        </authorList>
    </citation>
    <scope>NUCLEOTIDE SEQUENCE [LARGE SCALE GENOMIC DNA]</scope>
    <source>
        <strain evidence="12 13">DSM 24557</strain>
    </source>
</reference>
<keyword evidence="6" id="KW-0413">Isomerase</keyword>
<accession>A0A151AIA4</accession>
<feature type="domain" description="Helicase C-terminal" evidence="11">
    <location>
        <begin position="333"/>
        <end position="461"/>
    </location>
</feature>
<dbReference type="GO" id="GO:0016787">
    <property type="term" value="F:hydrolase activity"/>
    <property type="evidence" value="ECO:0007669"/>
    <property type="project" value="UniProtKB-KW"/>
</dbReference>
<dbReference type="PANTHER" id="PTHR11274">
    <property type="entry name" value="RAD25/XP-B DNA REPAIR HELICASE"/>
    <property type="match status" value="1"/>
</dbReference>
<evidence type="ECO:0000259" key="11">
    <source>
        <dbReference type="PROSITE" id="PS51194"/>
    </source>
</evidence>
<keyword evidence="13" id="KW-1185">Reference proteome</keyword>
<evidence type="ECO:0000256" key="2">
    <source>
        <dbReference type="ARBA" id="ARBA00022741"/>
    </source>
</evidence>
<dbReference type="CDD" id="cd17926">
    <property type="entry name" value="DEXHc_RE"/>
    <property type="match status" value="1"/>
</dbReference>
<dbReference type="GO" id="GO:0043138">
    <property type="term" value="F:3'-5' DNA helicase activity"/>
    <property type="evidence" value="ECO:0007669"/>
    <property type="project" value="UniProtKB-EC"/>
</dbReference>
<dbReference type="SMART" id="SM00490">
    <property type="entry name" value="HELICc"/>
    <property type="match status" value="1"/>
</dbReference>
<dbReference type="Gene3D" id="3.40.1170.30">
    <property type="match status" value="1"/>
</dbReference>
<keyword evidence="4" id="KW-0347">Helicase</keyword>
<dbReference type="PANTHER" id="PTHR11274:SF0">
    <property type="entry name" value="GENERAL TRANSCRIPTION AND DNA REPAIR FACTOR IIH HELICASE SUBUNIT XPB"/>
    <property type="match status" value="1"/>
</dbReference>
<dbReference type="GO" id="GO:0003677">
    <property type="term" value="F:DNA binding"/>
    <property type="evidence" value="ECO:0007669"/>
    <property type="project" value="InterPro"/>
</dbReference>
<dbReference type="PROSITE" id="PS51194">
    <property type="entry name" value="HELICASE_CTER"/>
    <property type="match status" value="1"/>
</dbReference>
<dbReference type="InterPro" id="IPR027417">
    <property type="entry name" value="P-loop_NTPase"/>
</dbReference>
<evidence type="ECO:0000313" key="13">
    <source>
        <dbReference type="Proteomes" id="UP000075321"/>
    </source>
</evidence>
<evidence type="ECO:0000256" key="9">
    <source>
        <dbReference type="ARBA" id="ARBA00048988"/>
    </source>
</evidence>
<gene>
    <name evidence="12" type="primary">uvrB_1</name>
    <name evidence="12" type="ORF">HAPAU_00640</name>
</gene>
<name>A0A151AIA4_9EURY</name>
<protein>
    <recommendedName>
        <fullName evidence="8">DNA 3'-5' helicase</fullName>
        <ecNumber evidence="8">5.6.2.4</ecNumber>
    </recommendedName>
</protein>
<dbReference type="EC" id="5.6.2.4" evidence="8"/>
<comment type="caution">
    <text evidence="12">The sequence shown here is derived from an EMBL/GenBank/DDBJ whole genome shotgun (WGS) entry which is preliminary data.</text>
</comment>
<dbReference type="SUPFAM" id="SSF52540">
    <property type="entry name" value="P-loop containing nucleoside triphosphate hydrolases"/>
    <property type="match status" value="1"/>
</dbReference>
<sequence>MPWPTTRAVAVRLTYEDGTIRASGPDDELEAVRGAEPSDPILEYDPRSEVYRAPAFRYADLRDRLAEGSEYEDRVFDTPTLRGLTSEYELRSYQREALDAWRENGDRGVLELPTGSGKTVIAIEAIEALATPTLVVVPTIDLLNQWREELRAELDIPIGQFGGGVQSREAITVSTYDSAYLKADSVGDVFPFVIFDEVHHLGGEGYREIARLLAAPARLGLTATFERPDGAHEVVEELVGPVVYRTSAEELAGKHLASYDVKRIEVSLTGKERAEYERVQETFVSYLRESGIDMRRDSDYQELVKRSGSDPRAREALLAKQRAREIVSNAERKVEALGGILDRHRGERIIVFTAHNDLVYRLSERFLIPAITHRTSTTERREILERFREGTYSRIVASNVLDEGVDVPDASVAVVISGSGSKREFTQRLGRILRPGEGKRALLYELVSEDTAEENVAARRR</sequence>
<keyword evidence="5" id="KW-0067">ATP-binding</keyword>
<evidence type="ECO:0000256" key="3">
    <source>
        <dbReference type="ARBA" id="ARBA00022801"/>
    </source>
</evidence>
<dbReference type="InterPro" id="IPR050615">
    <property type="entry name" value="ATP-dep_DNA_Helicase"/>
</dbReference>
<dbReference type="GO" id="GO:0005524">
    <property type="term" value="F:ATP binding"/>
    <property type="evidence" value="ECO:0007669"/>
    <property type="project" value="UniProtKB-KW"/>
</dbReference>
<dbReference type="Proteomes" id="UP000075321">
    <property type="component" value="Unassembled WGS sequence"/>
</dbReference>
<keyword evidence="2" id="KW-0547">Nucleotide-binding</keyword>
<dbReference type="EMBL" id="LTAZ01000001">
    <property type="protein sequence ID" value="KYH27398.1"/>
    <property type="molecule type" value="Genomic_DNA"/>
</dbReference>
<dbReference type="CDD" id="cd18789">
    <property type="entry name" value="SF2_C_XPB"/>
    <property type="match status" value="1"/>
</dbReference>
<comment type="catalytic activity">
    <reaction evidence="7">
        <text>Couples ATP hydrolysis with the unwinding of duplex DNA by translocating in the 3'-5' direction.</text>
        <dbReference type="EC" id="5.6.2.4"/>
    </reaction>
</comment>
<dbReference type="PATRIC" id="fig|1008153.3.peg.68"/>
<dbReference type="InterPro" id="IPR032438">
    <property type="entry name" value="ERCC3_RAD25_C"/>
</dbReference>
<dbReference type="InterPro" id="IPR001650">
    <property type="entry name" value="Helicase_C-like"/>
</dbReference>
<evidence type="ECO:0000256" key="4">
    <source>
        <dbReference type="ARBA" id="ARBA00022806"/>
    </source>
</evidence>
<evidence type="ECO:0000256" key="7">
    <source>
        <dbReference type="ARBA" id="ARBA00034617"/>
    </source>
</evidence>
<dbReference type="InterPro" id="IPR040699">
    <property type="entry name" value="XPB_DRD"/>
</dbReference>
<evidence type="ECO:0000256" key="6">
    <source>
        <dbReference type="ARBA" id="ARBA00023235"/>
    </source>
</evidence>
<dbReference type="InterPro" id="IPR014001">
    <property type="entry name" value="Helicase_ATP-bd"/>
</dbReference>
<keyword evidence="3" id="KW-0378">Hydrolase</keyword>
<evidence type="ECO:0000256" key="1">
    <source>
        <dbReference type="ARBA" id="ARBA00006637"/>
    </source>
</evidence>
<dbReference type="RefSeq" id="WP_211263516.1">
    <property type="nucleotide sequence ID" value="NZ_LTAZ01000001.1"/>
</dbReference>
<comment type="similarity">
    <text evidence="1">Belongs to the helicase family. RAD25/XPB subfamily.</text>
</comment>
<comment type="catalytic activity">
    <reaction evidence="9">
        <text>ATP + H2O = ADP + phosphate + H(+)</text>
        <dbReference type="Rhea" id="RHEA:13065"/>
        <dbReference type="ChEBI" id="CHEBI:15377"/>
        <dbReference type="ChEBI" id="CHEBI:15378"/>
        <dbReference type="ChEBI" id="CHEBI:30616"/>
        <dbReference type="ChEBI" id="CHEBI:43474"/>
        <dbReference type="ChEBI" id="CHEBI:456216"/>
        <dbReference type="EC" id="5.6.2.4"/>
    </reaction>
</comment>